<dbReference type="EMBL" id="WSZM01000334">
    <property type="protein sequence ID" value="KAF4034940.1"/>
    <property type="molecule type" value="Genomic_DNA"/>
</dbReference>
<evidence type="ECO:0000313" key="1">
    <source>
        <dbReference type="EMBL" id="KAF4034940.1"/>
    </source>
</evidence>
<protein>
    <submittedName>
        <fullName evidence="1">Uncharacterized protein</fullName>
    </submittedName>
</protein>
<organism evidence="1 2">
    <name type="scientific">Phytophthora infestans</name>
    <name type="common">Potato late blight agent</name>
    <name type="synonym">Botrytis infestans</name>
    <dbReference type="NCBI Taxonomy" id="4787"/>
    <lineage>
        <taxon>Eukaryota</taxon>
        <taxon>Sar</taxon>
        <taxon>Stramenopiles</taxon>
        <taxon>Oomycota</taxon>
        <taxon>Peronosporomycetes</taxon>
        <taxon>Peronosporales</taxon>
        <taxon>Peronosporaceae</taxon>
        <taxon>Phytophthora</taxon>
    </lineage>
</organism>
<dbReference type="Proteomes" id="UP000602510">
    <property type="component" value="Unassembled WGS sequence"/>
</dbReference>
<proteinExistence type="predicted"/>
<dbReference type="AlphaFoldDB" id="A0A833WHH1"/>
<sequence>MTCYDLTSRANACSVVARMALVLHNINERPSHCRLAEVDTAAKHFNYMQLYECVQALILGETQKQRTCRVYSLCRSIAITLSFRSSHNSDCTTCHYVYALPQVTETYSGYYLHLFSPTTNRVTPYCCAYLKSAMMALPGNAPPVC</sequence>
<accession>A0A833WHH1</accession>
<evidence type="ECO:0000313" key="2">
    <source>
        <dbReference type="Proteomes" id="UP000602510"/>
    </source>
</evidence>
<name>A0A833WHH1_PHYIN</name>
<keyword evidence="2" id="KW-1185">Reference proteome</keyword>
<gene>
    <name evidence="1" type="ORF">GN244_ATG13054</name>
</gene>
<comment type="caution">
    <text evidence="1">The sequence shown here is derived from an EMBL/GenBank/DDBJ whole genome shotgun (WGS) entry which is preliminary data.</text>
</comment>
<reference evidence="1" key="1">
    <citation type="submission" date="2020-04" db="EMBL/GenBank/DDBJ databases">
        <title>Hybrid Assembly of Korean Phytophthora infestans isolates.</title>
        <authorList>
            <person name="Prokchorchik M."/>
            <person name="Lee Y."/>
            <person name="Seo J."/>
            <person name="Cho J.-H."/>
            <person name="Park Y.-E."/>
            <person name="Jang D.-C."/>
            <person name="Im J.-S."/>
            <person name="Choi J.-G."/>
            <person name="Park H.-J."/>
            <person name="Lee G.-B."/>
            <person name="Lee Y.-G."/>
            <person name="Hong S.-Y."/>
            <person name="Cho K."/>
            <person name="Sohn K.H."/>
        </authorList>
    </citation>
    <scope>NUCLEOTIDE SEQUENCE</scope>
    <source>
        <strain evidence="1">KR_1_A1</strain>
    </source>
</reference>